<keyword evidence="2" id="KW-1185">Reference proteome</keyword>
<dbReference type="AlphaFoldDB" id="A0A517T015"/>
<sequence>MPNTTKPSQIDGVNDEITGYRFETDDLCVSDRMPGVSAFMRIRNGAEFLEATIRSHINFYDEIVAVYNQCTDDTPDILSRLQQEYGSHRLRLIHYTDRVYPQGSSGHATTDPRSEHSLVNYCNFALAATRYQYATKLDDDHVAIVGNTQALCDAIRAGEVNDRQMYSFSGLNLFRSAEGELKILARDPISGSGDIGFFRVSRETYFYHDRRFERFRRVGLRRVFAGFLYWHLKYLKDQFGFANCELSDNPQSRYVKQQAALQDQAVELWDLHELAIAKQPSRLQALIGLLSEKFHFIRNRDAGLSAAFPEQSVIDAFHRTVGPDMMAHESIRRLLSSAEAGSVASAAVDASAA</sequence>
<dbReference type="Proteomes" id="UP000315003">
    <property type="component" value="Chromosome"/>
</dbReference>
<dbReference type="SUPFAM" id="SSF53448">
    <property type="entry name" value="Nucleotide-diphospho-sugar transferases"/>
    <property type="match status" value="1"/>
</dbReference>
<evidence type="ECO:0008006" key="3">
    <source>
        <dbReference type="Google" id="ProtNLM"/>
    </source>
</evidence>
<name>A0A517T015_9BACT</name>
<proteinExistence type="predicted"/>
<gene>
    <name evidence="1" type="ORF">SV7mr_42770</name>
</gene>
<dbReference type="Gene3D" id="3.90.550.10">
    <property type="entry name" value="Spore Coat Polysaccharide Biosynthesis Protein SpsA, Chain A"/>
    <property type="match status" value="1"/>
</dbReference>
<accession>A0A517T015</accession>
<dbReference type="RefSeq" id="WP_419187650.1">
    <property type="nucleotide sequence ID" value="NZ_CP036272.1"/>
</dbReference>
<reference evidence="1 2" key="1">
    <citation type="submission" date="2019-02" db="EMBL/GenBank/DDBJ databases">
        <title>Deep-cultivation of Planctomycetes and their phenomic and genomic characterization uncovers novel biology.</title>
        <authorList>
            <person name="Wiegand S."/>
            <person name="Jogler M."/>
            <person name="Boedeker C."/>
            <person name="Pinto D."/>
            <person name="Vollmers J."/>
            <person name="Rivas-Marin E."/>
            <person name="Kohn T."/>
            <person name="Peeters S.H."/>
            <person name="Heuer A."/>
            <person name="Rast P."/>
            <person name="Oberbeckmann S."/>
            <person name="Bunk B."/>
            <person name="Jeske O."/>
            <person name="Meyerdierks A."/>
            <person name="Storesund J.E."/>
            <person name="Kallscheuer N."/>
            <person name="Luecker S."/>
            <person name="Lage O.M."/>
            <person name="Pohl T."/>
            <person name="Merkel B.J."/>
            <person name="Hornburger P."/>
            <person name="Mueller R.-W."/>
            <person name="Bruemmer F."/>
            <person name="Labrenz M."/>
            <person name="Spormann A.M."/>
            <person name="Op den Camp H."/>
            <person name="Overmann J."/>
            <person name="Amann R."/>
            <person name="Jetten M.S.M."/>
            <person name="Mascher T."/>
            <person name="Medema M.H."/>
            <person name="Devos D.P."/>
            <person name="Kaster A.-K."/>
            <person name="Ovreas L."/>
            <person name="Rohde M."/>
            <person name="Galperin M.Y."/>
            <person name="Jogler C."/>
        </authorList>
    </citation>
    <scope>NUCLEOTIDE SEQUENCE [LARGE SCALE GENOMIC DNA]</scope>
    <source>
        <strain evidence="1 2">SV_7m_r</strain>
    </source>
</reference>
<organism evidence="1 2">
    <name type="scientific">Stieleria bergensis</name>
    <dbReference type="NCBI Taxonomy" id="2528025"/>
    <lineage>
        <taxon>Bacteria</taxon>
        <taxon>Pseudomonadati</taxon>
        <taxon>Planctomycetota</taxon>
        <taxon>Planctomycetia</taxon>
        <taxon>Pirellulales</taxon>
        <taxon>Pirellulaceae</taxon>
        <taxon>Stieleria</taxon>
    </lineage>
</organism>
<evidence type="ECO:0000313" key="1">
    <source>
        <dbReference type="EMBL" id="QDT61737.1"/>
    </source>
</evidence>
<dbReference type="EMBL" id="CP036272">
    <property type="protein sequence ID" value="QDT61737.1"/>
    <property type="molecule type" value="Genomic_DNA"/>
</dbReference>
<evidence type="ECO:0000313" key="2">
    <source>
        <dbReference type="Proteomes" id="UP000315003"/>
    </source>
</evidence>
<dbReference type="InterPro" id="IPR029044">
    <property type="entry name" value="Nucleotide-diphossugar_trans"/>
</dbReference>
<protein>
    <recommendedName>
        <fullName evidence="3">Glycosyl transferase family 2</fullName>
    </recommendedName>
</protein>